<organism evidence="13 14">
    <name type="scientific">Sphingomicrobium clamense</name>
    <dbReference type="NCBI Taxonomy" id="2851013"/>
    <lineage>
        <taxon>Bacteria</taxon>
        <taxon>Pseudomonadati</taxon>
        <taxon>Pseudomonadota</taxon>
        <taxon>Alphaproteobacteria</taxon>
        <taxon>Sphingomonadales</taxon>
        <taxon>Sphingomonadaceae</taxon>
        <taxon>Sphingomicrobium</taxon>
    </lineage>
</organism>
<evidence type="ECO:0000256" key="10">
    <source>
        <dbReference type="ARBA" id="ARBA00023136"/>
    </source>
</evidence>
<dbReference type="InterPro" id="IPR000701">
    <property type="entry name" value="SuccDH_FuR_B_TM-su"/>
</dbReference>
<comment type="subunit">
    <text evidence="11">Part of an enzyme complex containing four subunits: a flavoprotein, an iron-sulfur protein, plus two membrane-anchoring proteins, SdhC and SdhD. The complex can form homotrimers.</text>
</comment>
<dbReference type="PANTHER" id="PTHR10978:SF5">
    <property type="entry name" value="SUCCINATE DEHYDROGENASE CYTOCHROME B560 SUBUNIT, MITOCHONDRIAL"/>
    <property type="match status" value="1"/>
</dbReference>
<comment type="caution">
    <text evidence="13">The sequence shown here is derived from an EMBL/GenBank/DDBJ whole genome shotgun (WGS) entry which is preliminary data.</text>
</comment>
<dbReference type="Pfam" id="PF01127">
    <property type="entry name" value="Sdh_cyt"/>
    <property type="match status" value="1"/>
</dbReference>
<feature type="transmembrane region" description="Helical" evidence="12">
    <location>
        <begin position="26"/>
        <end position="48"/>
    </location>
</feature>
<dbReference type="PIRSF" id="PIRSF000178">
    <property type="entry name" value="SDH_cyt_b560"/>
    <property type="match status" value="1"/>
</dbReference>
<evidence type="ECO:0000313" key="14">
    <source>
        <dbReference type="Proteomes" id="UP000698028"/>
    </source>
</evidence>
<dbReference type="CDD" id="cd03499">
    <property type="entry name" value="SQR_TypeC_SdhC"/>
    <property type="match status" value="1"/>
</dbReference>
<evidence type="ECO:0000256" key="5">
    <source>
        <dbReference type="ARBA" id="ARBA00022617"/>
    </source>
</evidence>
<feature type="transmembrane region" description="Helical" evidence="12">
    <location>
        <begin position="106"/>
        <end position="126"/>
    </location>
</feature>
<dbReference type="Proteomes" id="UP000698028">
    <property type="component" value="Unassembled WGS sequence"/>
</dbReference>
<keyword evidence="7" id="KW-0479">Metal-binding</keyword>
<evidence type="ECO:0000256" key="3">
    <source>
        <dbReference type="ARBA" id="ARBA00007244"/>
    </source>
</evidence>
<keyword evidence="5" id="KW-0349">Heme</keyword>
<dbReference type="RefSeq" id="WP_218632282.1">
    <property type="nucleotide sequence ID" value="NZ_JAHVAH010000001.1"/>
</dbReference>
<evidence type="ECO:0000313" key="13">
    <source>
        <dbReference type="EMBL" id="MBW0144272.1"/>
    </source>
</evidence>
<comment type="subcellular location">
    <subcellularLocation>
        <location evidence="2">Membrane</location>
        <topology evidence="2">Multi-pass membrane protein</topology>
    </subcellularLocation>
</comment>
<evidence type="ECO:0000256" key="8">
    <source>
        <dbReference type="ARBA" id="ARBA00022989"/>
    </source>
</evidence>
<dbReference type="NCBIfam" id="TIGR02970">
    <property type="entry name" value="succ_dehyd_cytB"/>
    <property type="match status" value="1"/>
</dbReference>
<reference evidence="13 14" key="1">
    <citation type="submission" date="2021-07" db="EMBL/GenBank/DDBJ databases">
        <title>The draft genome sequence of Sphingomicrobium sp. B8.</title>
        <authorList>
            <person name="Mu L."/>
        </authorList>
    </citation>
    <scope>NUCLEOTIDE SEQUENCE [LARGE SCALE GENOMIC DNA]</scope>
    <source>
        <strain evidence="13 14">B8</strain>
    </source>
</reference>
<evidence type="ECO:0000256" key="12">
    <source>
        <dbReference type="SAM" id="Phobius"/>
    </source>
</evidence>
<evidence type="ECO:0000256" key="6">
    <source>
        <dbReference type="ARBA" id="ARBA00022692"/>
    </source>
</evidence>
<keyword evidence="14" id="KW-1185">Reference proteome</keyword>
<proteinExistence type="inferred from homology"/>
<evidence type="ECO:0000256" key="11">
    <source>
        <dbReference type="ARBA" id="ARBA00025912"/>
    </source>
</evidence>
<gene>
    <name evidence="13" type="primary">sdhC</name>
    <name evidence="13" type="ORF">KTQ36_03060</name>
</gene>
<evidence type="ECO:0000256" key="7">
    <source>
        <dbReference type="ARBA" id="ARBA00022723"/>
    </source>
</evidence>
<keyword evidence="6 12" id="KW-0812">Transmembrane</keyword>
<comment type="cofactor">
    <cofactor evidence="1">
        <name>heme</name>
        <dbReference type="ChEBI" id="CHEBI:30413"/>
    </cofactor>
</comment>
<keyword evidence="8 12" id="KW-1133">Transmembrane helix</keyword>
<name>A0ABS6V3Z5_9SPHN</name>
<keyword evidence="9" id="KW-0408">Iron</keyword>
<evidence type="ECO:0000256" key="1">
    <source>
        <dbReference type="ARBA" id="ARBA00001971"/>
    </source>
</evidence>
<dbReference type="PROSITE" id="PS01000">
    <property type="entry name" value="SDH_CYT_1"/>
    <property type="match status" value="1"/>
</dbReference>
<keyword evidence="10 12" id="KW-0472">Membrane</keyword>
<evidence type="ECO:0000256" key="4">
    <source>
        <dbReference type="ARBA" id="ARBA00020076"/>
    </source>
</evidence>
<dbReference type="InterPro" id="IPR014314">
    <property type="entry name" value="Succ_DH_cytb556"/>
</dbReference>
<accession>A0ABS6V3Z5</accession>
<dbReference type="EMBL" id="JAHVAH010000001">
    <property type="protein sequence ID" value="MBW0144272.1"/>
    <property type="molecule type" value="Genomic_DNA"/>
</dbReference>
<dbReference type="InterPro" id="IPR018495">
    <property type="entry name" value="Succ_DH_cyt_bsu_CS"/>
</dbReference>
<sequence length="131" mass="14451">MTPKHPRPLSPHLTIWKWGPHMLVSILHRITGGALTALGLVVLTWWLVALAGDEAGYDRFVEIATSSAGLVILVGLTWAFWQHLFSGLRHLFLDMGAGFELKVNKFWSVMTIALSILATAATWFVIMGVGQ</sequence>
<evidence type="ECO:0000256" key="9">
    <source>
        <dbReference type="ARBA" id="ARBA00023004"/>
    </source>
</evidence>
<evidence type="ECO:0000256" key="2">
    <source>
        <dbReference type="ARBA" id="ARBA00004141"/>
    </source>
</evidence>
<dbReference type="PANTHER" id="PTHR10978">
    <property type="entry name" value="SUCCINATE DEHYDROGENASE CYTOCHROME B560 SUBUNIT"/>
    <property type="match status" value="1"/>
</dbReference>
<feature type="transmembrane region" description="Helical" evidence="12">
    <location>
        <begin position="60"/>
        <end position="81"/>
    </location>
</feature>
<protein>
    <recommendedName>
        <fullName evidence="4">Succinate dehydrogenase cytochrome b556 subunit</fullName>
    </recommendedName>
</protein>
<comment type="similarity">
    <text evidence="3">Belongs to the cytochrome b560 family.</text>
</comment>